<dbReference type="PANTHER" id="PTHR13914">
    <property type="entry name" value="PROLINE OXIDASE"/>
    <property type="match status" value="1"/>
</dbReference>
<comment type="cofactor">
    <cofactor evidence="5">
        <name>FAD</name>
        <dbReference type="ChEBI" id="CHEBI:57692"/>
    </cofactor>
</comment>
<dbReference type="GO" id="GO:0004657">
    <property type="term" value="F:proline dehydrogenase activity"/>
    <property type="evidence" value="ECO:0007669"/>
    <property type="project" value="UniProtKB-EC"/>
</dbReference>
<evidence type="ECO:0000256" key="3">
    <source>
        <dbReference type="ARBA" id="ARBA00023002"/>
    </source>
</evidence>
<dbReference type="Proteomes" id="UP000002489">
    <property type="component" value="Unassembled WGS sequence"/>
</dbReference>
<dbReference type="InterPro" id="IPR002872">
    <property type="entry name" value="Proline_DH_dom"/>
</dbReference>
<evidence type="ECO:0000313" key="8">
    <source>
        <dbReference type="Proteomes" id="UP000002489"/>
    </source>
</evidence>
<evidence type="ECO:0000259" key="6">
    <source>
        <dbReference type="Pfam" id="PF01619"/>
    </source>
</evidence>
<dbReference type="STRING" id="426428.A0A0D2XPI2"/>
<comment type="function">
    <text evidence="5">Converts proline to delta-1-pyrroline-5-carboxylate.</text>
</comment>
<accession>A0A0D2XPI2</accession>
<organism evidence="7 8">
    <name type="scientific">Fusarium oxysporum (strain Fo5176)</name>
    <name type="common">Fusarium vascular wilt</name>
    <dbReference type="NCBI Taxonomy" id="660025"/>
    <lineage>
        <taxon>Eukaryota</taxon>
        <taxon>Fungi</taxon>
        <taxon>Dikarya</taxon>
        <taxon>Ascomycota</taxon>
        <taxon>Pezizomycotina</taxon>
        <taxon>Sordariomycetes</taxon>
        <taxon>Hypocreomycetidae</taxon>
        <taxon>Hypocreales</taxon>
        <taxon>Nectriaceae</taxon>
        <taxon>Fusarium</taxon>
        <taxon>Fusarium oxysporum species complex</taxon>
    </lineage>
</organism>
<reference evidence="8" key="1">
    <citation type="journal article" date="2012" name="Mol. Plant Microbe Interact.">
        <title>A highly conserved effector in Fusarium oxysporum is required for full virulence on Arabidopsis.</title>
        <authorList>
            <person name="Thatcher L.F."/>
            <person name="Gardiner D.M."/>
            <person name="Kazan K."/>
            <person name="Manners J."/>
        </authorList>
    </citation>
    <scope>NUCLEOTIDE SEQUENCE [LARGE SCALE GENOMIC DNA]</scope>
    <source>
        <strain evidence="8">Fo5176</strain>
    </source>
</reference>
<dbReference type="GO" id="GO:0010133">
    <property type="term" value="P:L-proline catabolic process to L-glutamate"/>
    <property type="evidence" value="ECO:0007669"/>
    <property type="project" value="TreeGrafter"/>
</dbReference>
<dbReference type="PANTHER" id="PTHR13914:SF34">
    <property type="entry name" value="PROLINE DEHYDROGENASE"/>
    <property type="match status" value="1"/>
</dbReference>
<keyword evidence="5" id="KW-0274">FAD</keyword>
<dbReference type="InterPro" id="IPR015659">
    <property type="entry name" value="Proline_oxidase"/>
</dbReference>
<keyword evidence="3 5" id="KW-0560">Oxidoreductase</keyword>
<dbReference type="Gene3D" id="3.20.20.220">
    <property type="match status" value="1"/>
</dbReference>
<keyword evidence="5" id="KW-0285">Flavoprotein</keyword>
<dbReference type="Pfam" id="PF01619">
    <property type="entry name" value="Pro_dh"/>
    <property type="match status" value="1"/>
</dbReference>
<dbReference type="EnsemblFungi" id="FOXG_05870T0">
    <property type="protein sequence ID" value="FOXG_05870P0"/>
    <property type="gene ID" value="FOXG_05870"/>
</dbReference>
<feature type="domain" description="Proline dehydrogenase" evidence="6">
    <location>
        <begin position="156"/>
        <end position="430"/>
    </location>
</feature>
<protein>
    <recommendedName>
        <fullName evidence="2 5">Proline dehydrogenase</fullName>
        <ecNumber evidence="2 5">1.5.5.2</ecNumber>
    </recommendedName>
</protein>
<evidence type="ECO:0000256" key="1">
    <source>
        <dbReference type="ARBA" id="ARBA00005869"/>
    </source>
</evidence>
<evidence type="ECO:0000313" key="7">
    <source>
        <dbReference type="EnsemblFungi" id="FOXG_05870P0"/>
    </source>
</evidence>
<dbReference type="EC" id="1.5.5.2" evidence="2 5"/>
<evidence type="ECO:0000256" key="4">
    <source>
        <dbReference type="ARBA" id="ARBA00023062"/>
    </source>
</evidence>
<comment type="catalytic activity">
    <reaction evidence="5">
        <text>L-proline + a quinone = (S)-1-pyrroline-5-carboxylate + a quinol + H(+)</text>
        <dbReference type="Rhea" id="RHEA:23784"/>
        <dbReference type="ChEBI" id="CHEBI:15378"/>
        <dbReference type="ChEBI" id="CHEBI:17388"/>
        <dbReference type="ChEBI" id="CHEBI:24646"/>
        <dbReference type="ChEBI" id="CHEBI:60039"/>
        <dbReference type="ChEBI" id="CHEBI:132124"/>
        <dbReference type="EC" id="1.5.5.2"/>
    </reaction>
</comment>
<dbReference type="GO" id="GO:0005739">
    <property type="term" value="C:mitochondrion"/>
    <property type="evidence" value="ECO:0007669"/>
    <property type="project" value="TreeGrafter"/>
</dbReference>
<dbReference type="SUPFAM" id="SSF51730">
    <property type="entry name" value="FAD-linked oxidoreductase"/>
    <property type="match status" value="1"/>
</dbReference>
<dbReference type="InterPro" id="IPR029041">
    <property type="entry name" value="FAD-linked_oxidoreductase-like"/>
</dbReference>
<evidence type="ECO:0000256" key="5">
    <source>
        <dbReference type="RuleBase" id="RU364054"/>
    </source>
</evidence>
<evidence type="ECO:0000256" key="2">
    <source>
        <dbReference type="ARBA" id="ARBA00012695"/>
    </source>
</evidence>
<keyword evidence="4 5" id="KW-0642">Proline metabolism</keyword>
<comment type="similarity">
    <text evidence="1 5">Belongs to the proline oxidase family.</text>
</comment>
<name>A0A0D2XPI2_FUSOF</name>
<sequence length="446" mass="50264">MLSRTVVQHQRHILPLSSRFYAQPQIRAISNAALRTTLKPTQAPTAEEPSPLSKIPMGVLLRSVALTTIMANRWLLQPSLAFIALITQSNSAVLNPDKNPVLSRILQWTIYDHFCAGNSIPEVSSTVKYIKNLGFHGIILGYSKDVVLDPNVKLPTTGVEDYPKECYDMIDEWKKGNINTLNMIEADALQAGKPMNSYLHKALNDICSETRRRGCQLWIDAEQQAMQPTLDDWTIILMREHNRNGNALVYNTIQAYLKGARQNAKRHIHLAAQEGWTVGIKLVRGAYIENEIRSLIHDTKEDTDNSYNDIADMLISRRVPDEAANLSFPDAALVLATHNAESAQKALGTHRKRLEAGLPTVPMKCAQIMGMADELSCKLLQGYEQAVKENRLTSETPKIYKCLPWGSVQECINYLYRRAVENRGAVERTQHMAQAMRQELRRRILG</sequence>
<proteinExistence type="inferred from homology"/>
<dbReference type="AlphaFoldDB" id="A0A0D2XPI2"/>
<reference evidence="7" key="2">
    <citation type="submission" date="2025-08" db="UniProtKB">
        <authorList>
            <consortium name="EnsemblFungi"/>
        </authorList>
    </citation>
    <scope>IDENTIFICATION</scope>
    <source>
        <strain evidence="7">4287 / CBS 123668 / FGSC 9935 / NRRL 34936</strain>
    </source>
</reference>
<dbReference type="GO" id="GO:0071949">
    <property type="term" value="F:FAD binding"/>
    <property type="evidence" value="ECO:0007669"/>
    <property type="project" value="TreeGrafter"/>
</dbReference>